<comment type="catalytic activity">
    <reaction evidence="5">
        <text>uridine(32) in tRNA = pseudouridine(32) in tRNA</text>
        <dbReference type="Rhea" id="RHEA:42544"/>
        <dbReference type="Rhea" id="RHEA-COMP:10107"/>
        <dbReference type="Rhea" id="RHEA-COMP:10108"/>
        <dbReference type="ChEBI" id="CHEBI:65314"/>
        <dbReference type="ChEBI" id="CHEBI:65315"/>
        <dbReference type="EC" id="5.4.99.28"/>
    </reaction>
</comment>
<evidence type="ECO:0000256" key="15">
    <source>
        <dbReference type="ARBA" id="ARBA00043143"/>
    </source>
</evidence>
<evidence type="ECO:0000256" key="1">
    <source>
        <dbReference type="ARBA" id="ARBA00010876"/>
    </source>
</evidence>
<evidence type="ECO:0000256" key="2">
    <source>
        <dbReference type="ARBA" id="ARBA00022552"/>
    </source>
</evidence>
<evidence type="ECO:0000256" key="14">
    <source>
        <dbReference type="ARBA" id="ARBA00042883"/>
    </source>
</evidence>
<sequence>MKTLSPQSSVHTLDDYSPPQEAVAVLHADAQLLVVAKPAGLLAVPGRLPEMQDCLIHRVQQQYPDALVVHRLDMATSGLMVLARSLAAQRALSEAFARRAVSKQYVALLDGQLPDAAGTVDLPLMSDWLRRPRQKVDAAGKPALTEYRLLQRQADGCRVLLTPVTGRTHQLRVHMLALGCPIVGDALYGGRAAPRLMLHAQSLALRHPHSDALLQWQLAAPF</sequence>
<keyword evidence="2" id="KW-0698">rRNA processing</keyword>
<organism evidence="17 18">
    <name type="scientific">Vogesella alkaliphila</name>
    <dbReference type="NCBI Taxonomy" id="1193621"/>
    <lineage>
        <taxon>Bacteria</taxon>
        <taxon>Pseudomonadati</taxon>
        <taxon>Pseudomonadota</taxon>
        <taxon>Betaproteobacteria</taxon>
        <taxon>Neisseriales</taxon>
        <taxon>Chromobacteriaceae</taxon>
        <taxon>Vogesella</taxon>
    </lineage>
</organism>
<dbReference type="CDD" id="cd02869">
    <property type="entry name" value="PseudoU_synth_RluA_like"/>
    <property type="match status" value="1"/>
</dbReference>
<keyword evidence="3" id="KW-0819">tRNA processing</keyword>
<dbReference type="PROSITE" id="PS01129">
    <property type="entry name" value="PSI_RLU"/>
    <property type="match status" value="1"/>
</dbReference>
<protein>
    <recommendedName>
        <fullName evidence="10">Dual-specificity RNA pseudouridine synthase RluA</fullName>
        <ecNumber evidence="8">5.4.99.28</ecNumber>
        <ecNumber evidence="9">5.4.99.29</ecNumber>
    </recommendedName>
    <alternativeName>
        <fullName evidence="11">23S rRNA pseudouridine(746) synthase</fullName>
    </alternativeName>
    <alternativeName>
        <fullName evidence="14">Ribosomal large subunit pseudouridine synthase A</fullName>
    </alternativeName>
    <alternativeName>
        <fullName evidence="13">rRNA pseudouridylate synthase A</fullName>
    </alternativeName>
    <alternativeName>
        <fullName evidence="15">rRNA-uridine isomerase A</fullName>
    </alternativeName>
    <alternativeName>
        <fullName evidence="12">tRNA pseudouridine(32) synthase</fullName>
    </alternativeName>
</protein>
<gene>
    <name evidence="17" type="ORF">GCM10011290_07070</name>
</gene>
<evidence type="ECO:0000313" key="18">
    <source>
        <dbReference type="Proteomes" id="UP000600877"/>
    </source>
</evidence>
<dbReference type="PANTHER" id="PTHR21600">
    <property type="entry name" value="MITOCHONDRIAL RNA PSEUDOURIDINE SYNTHASE"/>
    <property type="match status" value="1"/>
</dbReference>
<evidence type="ECO:0000259" key="16">
    <source>
        <dbReference type="Pfam" id="PF00849"/>
    </source>
</evidence>
<dbReference type="EC" id="5.4.99.29" evidence="9"/>
<evidence type="ECO:0000256" key="12">
    <source>
        <dbReference type="ARBA" id="ARBA00042372"/>
    </source>
</evidence>
<comment type="catalytic activity">
    <reaction evidence="6">
        <text>uridine(746) in 23S rRNA = pseudouridine(746) in 23S rRNA</text>
        <dbReference type="Rhea" id="RHEA:42548"/>
        <dbReference type="Rhea" id="RHEA-COMP:10109"/>
        <dbReference type="Rhea" id="RHEA-COMP:10110"/>
        <dbReference type="ChEBI" id="CHEBI:65314"/>
        <dbReference type="ChEBI" id="CHEBI:65315"/>
        <dbReference type="EC" id="5.4.99.29"/>
    </reaction>
</comment>
<dbReference type="Pfam" id="PF00849">
    <property type="entry name" value="PseudoU_synth_2"/>
    <property type="match status" value="1"/>
</dbReference>
<reference evidence="18" key="1">
    <citation type="journal article" date="2019" name="Int. J. Syst. Evol. Microbiol.">
        <title>The Global Catalogue of Microorganisms (GCM) 10K type strain sequencing project: providing services to taxonomists for standard genome sequencing and annotation.</title>
        <authorList>
            <consortium name="The Broad Institute Genomics Platform"/>
            <consortium name="The Broad Institute Genome Sequencing Center for Infectious Disease"/>
            <person name="Wu L."/>
            <person name="Ma J."/>
        </authorList>
    </citation>
    <scope>NUCLEOTIDE SEQUENCE [LARGE SCALE GENOMIC DNA]</scope>
    <source>
        <strain evidence="18">KCTC 32041</strain>
    </source>
</reference>
<dbReference type="PANTHER" id="PTHR21600:SF91">
    <property type="entry name" value="DUAL-SPECIFICITY RNA PSEUDOURIDINE SYNTHASE RLUA"/>
    <property type="match status" value="1"/>
</dbReference>
<accession>A0ABQ2YGC9</accession>
<name>A0ABQ2YGC9_9NEIS</name>
<evidence type="ECO:0000256" key="6">
    <source>
        <dbReference type="ARBA" id="ARBA00036916"/>
    </source>
</evidence>
<evidence type="ECO:0000256" key="5">
    <source>
        <dbReference type="ARBA" id="ARBA00036184"/>
    </source>
</evidence>
<evidence type="ECO:0000256" key="3">
    <source>
        <dbReference type="ARBA" id="ARBA00022694"/>
    </source>
</evidence>
<dbReference type="Gene3D" id="3.30.2350.10">
    <property type="entry name" value="Pseudouridine synthase"/>
    <property type="match status" value="1"/>
</dbReference>
<keyword evidence="18" id="KW-1185">Reference proteome</keyword>
<dbReference type="InterPro" id="IPR020103">
    <property type="entry name" value="PsdUridine_synth_cat_dom_sf"/>
</dbReference>
<comment type="function">
    <text evidence="7">Dual specificity enzyme that catalyzes the synthesis of pseudouridine from uracil-746 in 23S ribosomal RNA and from uracil-32 in the anticodon stem and loop of transfer RNAs.</text>
</comment>
<evidence type="ECO:0000256" key="4">
    <source>
        <dbReference type="ARBA" id="ARBA00023235"/>
    </source>
</evidence>
<comment type="caution">
    <text evidence="17">The sequence shown here is derived from an EMBL/GenBank/DDBJ whole genome shotgun (WGS) entry which is preliminary data.</text>
</comment>
<evidence type="ECO:0000256" key="11">
    <source>
        <dbReference type="ARBA" id="ARBA00041266"/>
    </source>
</evidence>
<evidence type="ECO:0000256" key="10">
    <source>
        <dbReference type="ARBA" id="ARBA00039988"/>
    </source>
</evidence>
<dbReference type="Proteomes" id="UP000600877">
    <property type="component" value="Unassembled WGS sequence"/>
</dbReference>
<evidence type="ECO:0000256" key="9">
    <source>
        <dbReference type="ARBA" id="ARBA00038945"/>
    </source>
</evidence>
<dbReference type="EC" id="5.4.99.28" evidence="8"/>
<evidence type="ECO:0000256" key="13">
    <source>
        <dbReference type="ARBA" id="ARBA00042844"/>
    </source>
</evidence>
<evidence type="ECO:0000256" key="8">
    <source>
        <dbReference type="ARBA" id="ARBA00038944"/>
    </source>
</evidence>
<comment type="similarity">
    <text evidence="1">Belongs to the pseudouridine synthase RluA family.</text>
</comment>
<evidence type="ECO:0000313" key="17">
    <source>
        <dbReference type="EMBL" id="GGX82226.1"/>
    </source>
</evidence>
<dbReference type="InterPro" id="IPR006224">
    <property type="entry name" value="PsdUridine_synth_RluA-like_CS"/>
</dbReference>
<dbReference type="InterPro" id="IPR006145">
    <property type="entry name" value="PsdUridine_synth_RsuA/RluA"/>
</dbReference>
<feature type="domain" description="Pseudouridine synthase RsuA/RluA-like" evidence="16">
    <location>
        <begin position="31"/>
        <end position="176"/>
    </location>
</feature>
<proteinExistence type="inferred from homology"/>
<keyword evidence="4" id="KW-0413">Isomerase</keyword>
<evidence type="ECO:0000256" key="7">
    <source>
        <dbReference type="ARBA" id="ARBA00037305"/>
    </source>
</evidence>
<dbReference type="SUPFAM" id="SSF55120">
    <property type="entry name" value="Pseudouridine synthase"/>
    <property type="match status" value="1"/>
</dbReference>
<dbReference type="InterPro" id="IPR050188">
    <property type="entry name" value="RluA_PseudoU_synthase"/>
</dbReference>
<dbReference type="EMBL" id="BMYW01000002">
    <property type="protein sequence ID" value="GGX82226.1"/>
    <property type="molecule type" value="Genomic_DNA"/>
</dbReference>